<proteinExistence type="predicted"/>
<dbReference type="AlphaFoldDB" id="A0A199P7E3"/>
<dbReference type="EMBL" id="LWSU01000057">
    <property type="protein sequence ID" value="OAX56915.1"/>
    <property type="molecule type" value="Genomic_DNA"/>
</dbReference>
<evidence type="ECO:0000313" key="2">
    <source>
        <dbReference type="Proteomes" id="UP000093858"/>
    </source>
</evidence>
<organism evidence="1 2">
    <name type="scientific">Xanthomonas graminis pv. poae</name>
    <dbReference type="NCBI Taxonomy" id="227946"/>
    <lineage>
        <taxon>Bacteria</taxon>
        <taxon>Pseudomonadati</taxon>
        <taxon>Pseudomonadota</taxon>
        <taxon>Gammaproteobacteria</taxon>
        <taxon>Lysobacterales</taxon>
        <taxon>Lysobacteraceae</taxon>
        <taxon>Xanthomonas</taxon>
        <taxon>Xanthomonas translucens group</taxon>
        <taxon>Xanthomonas graminis</taxon>
    </lineage>
</organism>
<accession>A0A199P7E3</accession>
<protein>
    <submittedName>
        <fullName evidence="1">Uncharacterized protein</fullName>
    </submittedName>
</protein>
<name>A0A199P7E3_9XANT</name>
<evidence type="ECO:0000313" key="1">
    <source>
        <dbReference type="EMBL" id="OAX56915.1"/>
    </source>
</evidence>
<gene>
    <name evidence="1" type="ORF">A6R73_01610</name>
</gene>
<sequence>MDLKQRKDGREAHDAELELAVRQTLGLPSGMGLEQAMEQSGTTTEDLLNTILTQLTPWARMMRDILGMLEAAHGGADTEELSIKVKWDALDEELQVSLDAFRRHVSVIQNAMLTSSGRAWGLFDFNDVYPSNKSDLRYADVPGTSRFGQSSEEHVEEDLRSWLRSLWNGVIDGPPPIRLTADPEFEALLAELRSVVISHMRAVALMHGGRSQGIVDTPEDIELPDEWTISEVSRLHEDRLTALPLVWYAAAPKLLDWPRLRDKVVNHLRTQLKRIPPRQEKWIKAAQALEDVLDLPIWRKRHELYSVWVATQIASFSGRAHDWILTDGVLSFSFAGADVARFQLSGGTALLRAENREETDLQLKGSGRKHAVQPDYTVYREHAGQRRDAGLVVECKHYRIAARRSFEHAIWDYTLAHPKARVLLVNYTKIGEITLPSHGTFSEAYGEVRPSGSGMAPFGEQVRYAFVVMDEDSKVLGGKASIQLHWDDGGDLDLHVVRRRGGVRTAVSFSSRGTLFGDPWMELKEDRQSSPASEEVNISKTEGDVFEVYVHRYHGEWPSSQFFVEIESGRGRKCFFPPDEQPGADWWHVCDASIMAWAFTTGSGMHRTAPYLTR</sequence>
<dbReference type="Proteomes" id="UP000093858">
    <property type="component" value="Unassembled WGS sequence"/>
</dbReference>
<reference evidence="1 2" key="1">
    <citation type="submission" date="2016-04" db="EMBL/GenBank/DDBJ databases">
        <title>Xanthomonas translucens phylogeny.</title>
        <authorList>
            <person name="Langlois P."/>
        </authorList>
    </citation>
    <scope>NUCLEOTIDE SEQUENCE [LARGE SCALE GENOMIC DNA]</scope>
    <source>
        <strain evidence="1 2">B99</strain>
    </source>
</reference>
<comment type="caution">
    <text evidence="1">The sequence shown here is derived from an EMBL/GenBank/DDBJ whole genome shotgun (WGS) entry which is preliminary data.</text>
</comment>